<gene>
    <name evidence="1" type="ORF">S12H4_61851</name>
</gene>
<comment type="caution">
    <text evidence="1">The sequence shown here is derived from an EMBL/GenBank/DDBJ whole genome shotgun (WGS) entry which is preliminary data.</text>
</comment>
<accession>X1V0H2</accession>
<dbReference type="InterPro" id="IPR053738">
    <property type="entry name" value="Lambda_capsid_assembly"/>
</dbReference>
<organism evidence="1">
    <name type="scientific">marine sediment metagenome</name>
    <dbReference type="NCBI Taxonomy" id="412755"/>
    <lineage>
        <taxon>unclassified sequences</taxon>
        <taxon>metagenomes</taxon>
        <taxon>ecological metagenomes</taxon>
    </lineage>
</organism>
<name>X1V0H2_9ZZZZ</name>
<evidence type="ECO:0000313" key="1">
    <source>
        <dbReference type="EMBL" id="GAJ23199.1"/>
    </source>
</evidence>
<reference evidence="1" key="1">
    <citation type="journal article" date="2014" name="Front. Microbiol.">
        <title>High frequency of phylogenetically diverse reductive dehalogenase-homologous genes in deep subseafloor sedimentary metagenomes.</title>
        <authorList>
            <person name="Kawai M."/>
            <person name="Futagami T."/>
            <person name="Toyoda A."/>
            <person name="Takaki Y."/>
            <person name="Nishi S."/>
            <person name="Hori S."/>
            <person name="Arai W."/>
            <person name="Tsubouchi T."/>
            <person name="Morono Y."/>
            <person name="Uchiyama I."/>
            <person name="Ito T."/>
            <person name="Fujiyama A."/>
            <person name="Inagaki F."/>
            <person name="Takami H."/>
        </authorList>
    </citation>
    <scope>NUCLEOTIDE SEQUENCE</scope>
    <source>
        <strain evidence="1">Expedition CK06-06</strain>
    </source>
</reference>
<dbReference type="Gene3D" id="3.90.1690.10">
    <property type="entry name" value="phage-related protein like domain"/>
    <property type="match status" value="1"/>
</dbReference>
<proteinExistence type="predicted"/>
<feature type="non-terminal residue" evidence="1">
    <location>
        <position position="1"/>
    </location>
</feature>
<sequence length="37" mass="4232">CKEYALNDLIDDTERDNADKPLNLEVDTTEFLTDIMG</sequence>
<protein>
    <submittedName>
        <fullName evidence="1">Uncharacterized protein</fullName>
    </submittedName>
</protein>
<dbReference type="EMBL" id="BARW01041220">
    <property type="protein sequence ID" value="GAJ23199.1"/>
    <property type="molecule type" value="Genomic_DNA"/>
</dbReference>
<dbReference type="AlphaFoldDB" id="X1V0H2"/>